<keyword evidence="1" id="KW-1133">Transmembrane helix</keyword>
<organism evidence="2 3">
    <name type="scientific">Nakamurella panacisegetis</name>
    <dbReference type="NCBI Taxonomy" id="1090615"/>
    <lineage>
        <taxon>Bacteria</taxon>
        <taxon>Bacillati</taxon>
        <taxon>Actinomycetota</taxon>
        <taxon>Actinomycetes</taxon>
        <taxon>Nakamurellales</taxon>
        <taxon>Nakamurellaceae</taxon>
        <taxon>Nakamurella</taxon>
    </lineage>
</organism>
<evidence type="ECO:0000256" key="1">
    <source>
        <dbReference type="SAM" id="Phobius"/>
    </source>
</evidence>
<evidence type="ECO:0000313" key="3">
    <source>
        <dbReference type="Proteomes" id="UP000198741"/>
    </source>
</evidence>
<dbReference type="RefSeq" id="WP_090478939.1">
    <property type="nucleotide sequence ID" value="NZ_LT629710.1"/>
</dbReference>
<dbReference type="Proteomes" id="UP000198741">
    <property type="component" value="Chromosome I"/>
</dbReference>
<name>A0A1H0RX75_9ACTN</name>
<evidence type="ECO:0008006" key="4">
    <source>
        <dbReference type="Google" id="ProtNLM"/>
    </source>
</evidence>
<dbReference type="STRING" id="1090615.SAMN04515671_3797"/>
<dbReference type="Pfam" id="PF14087">
    <property type="entry name" value="DUF4267"/>
    <property type="match status" value="1"/>
</dbReference>
<dbReference type="EMBL" id="LT629710">
    <property type="protein sequence ID" value="SDP34182.1"/>
    <property type="molecule type" value="Genomic_DNA"/>
</dbReference>
<evidence type="ECO:0000313" key="2">
    <source>
        <dbReference type="EMBL" id="SDP34182.1"/>
    </source>
</evidence>
<feature type="transmembrane region" description="Helical" evidence="1">
    <location>
        <begin position="6"/>
        <end position="25"/>
    </location>
</feature>
<keyword evidence="3" id="KW-1185">Reference proteome</keyword>
<accession>A0A1H0RX75</accession>
<keyword evidence="1" id="KW-0812">Transmembrane</keyword>
<dbReference type="InterPro" id="IPR025363">
    <property type="entry name" value="DUF4267"/>
</dbReference>
<keyword evidence="1" id="KW-0472">Membrane</keyword>
<feature type="transmembrane region" description="Helical" evidence="1">
    <location>
        <begin position="96"/>
        <end position="119"/>
    </location>
</feature>
<sequence length="120" mass="11840">MHVAALVIAVIAAVAIIGLGIRFILSPRKATIDFGVAPGNVRALTEIKGVRDITSGVVVLAVWAGAGTHALGWALTAAALTALGDAFIVRTNGGKLATALGVHGLTAAVLVASGLVLALA</sequence>
<dbReference type="OrthoDB" id="119790at2"/>
<feature type="transmembrane region" description="Helical" evidence="1">
    <location>
        <begin position="57"/>
        <end position="84"/>
    </location>
</feature>
<protein>
    <recommendedName>
        <fullName evidence="4">DUF4267 domain-containing protein</fullName>
    </recommendedName>
</protein>
<proteinExistence type="predicted"/>
<reference evidence="2 3" key="1">
    <citation type="submission" date="2016-10" db="EMBL/GenBank/DDBJ databases">
        <authorList>
            <person name="de Groot N.N."/>
        </authorList>
    </citation>
    <scope>NUCLEOTIDE SEQUENCE [LARGE SCALE GENOMIC DNA]</scope>
    <source>
        <strain evidence="3">P4-7,KCTC 19426,CECT 7604</strain>
    </source>
</reference>
<gene>
    <name evidence="2" type="ORF">SAMN04515671_3797</name>
</gene>
<dbReference type="AlphaFoldDB" id="A0A1H0RX75"/>